<keyword evidence="4 6" id="KW-1133">Transmembrane helix</keyword>
<dbReference type="PANTHER" id="PTHR42920:SF5">
    <property type="entry name" value="EAMA DOMAIN-CONTAINING PROTEIN"/>
    <property type="match status" value="1"/>
</dbReference>
<comment type="caution">
    <text evidence="8">The sequence shown here is derived from an EMBL/GenBank/DDBJ whole genome shotgun (WGS) entry which is preliminary data.</text>
</comment>
<name>A0ABT1F804_9GAMM</name>
<dbReference type="RefSeq" id="WP_253565277.1">
    <property type="nucleotide sequence ID" value="NZ_JAMZEK010000001.1"/>
</dbReference>
<evidence type="ECO:0000256" key="2">
    <source>
        <dbReference type="ARBA" id="ARBA00022475"/>
    </source>
</evidence>
<feature type="domain" description="EamA" evidence="7">
    <location>
        <begin position="14"/>
        <end position="141"/>
    </location>
</feature>
<feature type="transmembrane region" description="Helical" evidence="6">
    <location>
        <begin position="34"/>
        <end position="58"/>
    </location>
</feature>
<comment type="subcellular location">
    <subcellularLocation>
        <location evidence="1">Cell membrane</location>
        <topology evidence="1">Multi-pass membrane protein</topology>
    </subcellularLocation>
</comment>
<proteinExistence type="predicted"/>
<dbReference type="InterPro" id="IPR037185">
    <property type="entry name" value="EmrE-like"/>
</dbReference>
<evidence type="ECO:0000313" key="9">
    <source>
        <dbReference type="Proteomes" id="UP001204615"/>
    </source>
</evidence>
<reference evidence="8 9" key="1">
    <citation type="submission" date="2022-06" db="EMBL/GenBank/DDBJ databases">
        <title>Dyella sp. Sa strain:Sa Genome sequencing.</title>
        <authorList>
            <person name="Park S."/>
        </authorList>
    </citation>
    <scope>NUCLEOTIDE SEQUENCE [LARGE SCALE GENOMIC DNA]</scope>
    <source>
        <strain evidence="8 9">Sa</strain>
    </source>
</reference>
<feature type="transmembrane region" description="Helical" evidence="6">
    <location>
        <begin position="209"/>
        <end position="227"/>
    </location>
</feature>
<evidence type="ECO:0000313" key="8">
    <source>
        <dbReference type="EMBL" id="MCP1373512.1"/>
    </source>
</evidence>
<accession>A0ABT1F804</accession>
<evidence type="ECO:0000256" key="1">
    <source>
        <dbReference type="ARBA" id="ARBA00004651"/>
    </source>
</evidence>
<feature type="transmembrane region" description="Helical" evidence="6">
    <location>
        <begin position="178"/>
        <end position="197"/>
    </location>
</feature>
<feature type="transmembrane region" description="Helical" evidence="6">
    <location>
        <begin position="125"/>
        <end position="145"/>
    </location>
</feature>
<feature type="domain" description="EamA" evidence="7">
    <location>
        <begin position="149"/>
        <end position="281"/>
    </location>
</feature>
<evidence type="ECO:0000256" key="5">
    <source>
        <dbReference type="ARBA" id="ARBA00023136"/>
    </source>
</evidence>
<dbReference type="Proteomes" id="UP001204615">
    <property type="component" value="Unassembled WGS sequence"/>
</dbReference>
<protein>
    <submittedName>
        <fullName evidence="8">DMT family transporter</fullName>
    </submittedName>
</protein>
<evidence type="ECO:0000256" key="6">
    <source>
        <dbReference type="SAM" id="Phobius"/>
    </source>
</evidence>
<evidence type="ECO:0000259" key="7">
    <source>
        <dbReference type="Pfam" id="PF00892"/>
    </source>
</evidence>
<gene>
    <name evidence="8" type="ORF">NC595_05515</name>
</gene>
<dbReference type="InterPro" id="IPR051258">
    <property type="entry name" value="Diverse_Substrate_Transporter"/>
</dbReference>
<dbReference type="EMBL" id="JAMZEK010000001">
    <property type="protein sequence ID" value="MCP1373512.1"/>
    <property type="molecule type" value="Genomic_DNA"/>
</dbReference>
<feature type="transmembrane region" description="Helical" evidence="6">
    <location>
        <begin position="151"/>
        <end position="171"/>
    </location>
</feature>
<feature type="transmembrane region" description="Helical" evidence="6">
    <location>
        <begin position="263"/>
        <end position="281"/>
    </location>
</feature>
<keyword evidence="3 6" id="KW-0812">Transmembrane</keyword>
<feature type="transmembrane region" description="Helical" evidence="6">
    <location>
        <begin position="92"/>
        <end position="118"/>
    </location>
</feature>
<evidence type="ECO:0000256" key="3">
    <source>
        <dbReference type="ARBA" id="ARBA00022692"/>
    </source>
</evidence>
<dbReference type="PANTHER" id="PTHR42920">
    <property type="entry name" value="OS03G0707200 PROTEIN-RELATED"/>
    <property type="match status" value="1"/>
</dbReference>
<dbReference type="InterPro" id="IPR000620">
    <property type="entry name" value="EamA_dom"/>
</dbReference>
<dbReference type="SUPFAM" id="SSF103481">
    <property type="entry name" value="Multidrug resistance efflux transporter EmrE"/>
    <property type="match status" value="2"/>
</dbReference>
<keyword evidence="5 6" id="KW-0472">Membrane</keyword>
<keyword evidence="2" id="KW-1003">Cell membrane</keyword>
<sequence length="304" mass="32134">MSTSPARTGALATFALVVVTAVWGSTFFLIKDVVQRVAVADFLAVRFVIAALAMALMFARPLMRLPRRQWLQGLALGALYGIAQLLQTTGQIYASASVSGFVTGMYVVFTPLLGTVLLRQRMPPVTWIAVLLATGGLALLSLQGFSVNKGVVLVLISAALYGLHIVGLGQWSRPGDAFALSTVQMLAIAVVCLLATLPHGPKLPPDRGVWIALIYMALAAGAGAMLVQTWAQAHMPATRAAIVMTLEPVFAAGFAVAFGGESLTWRMLGGGALVLAAMYLVELAPRRSTRKAEAMPAEAIHHEV</sequence>
<dbReference type="Pfam" id="PF00892">
    <property type="entry name" value="EamA"/>
    <property type="match status" value="2"/>
</dbReference>
<evidence type="ECO:0000256" key="4">
    <source>
        <dbReference type="ARBA" id="ARBA00022989"/>
    </source>
</evidence>
<keyword evidence="9" id="KW-1185">Reference proteome</keyword>
<feature type="transmembrane region" description="Helical" evidence="6">
    <location>
        <begin position="239"/>
        <end position="257"/>
    </location>
</feature>
<organism evidence="8 9">
    <name type="scientific">Dyella lutea</name>
    <dbReference type="NCBI Taxonomy" id="2950441"/>
    <lineage>
        <taxon>Bacteria</taxon>
        <taxon>Pseudomonadati</taxon>
        <taxon>Pseudomonadota</taxon>
        <taxon>Gammaproteobacteria</taxon>
        <taxon>Lysobacterales</taxon>
        <taxon>Rhodanobacteraceae</taxon>
        <taxon>Dyella</taxon>
    </lineage>
</organism>